<proteinExistence type="predicted"/>
<dbReference type="EMBL" id="DF973338">
    <property type="protein sequence ID" value="GAU26563.1"/>
    <property type="molecule type" value="Genomic_DNA"/>
</dbReference>
<sequence length="195" mass="22360">MESEEVAALNHHHIRTFIKQNYLSFMDHRSNEDEDKEFLEIMYLDEEEDIRLGPDSLSDTIDIGDSCCKLATIADVLVTAVNQEDSSKLLVLSKDVTKGGIIKCNHPQVCQTTNGFMDDSWAVCIRFQIQFKPLQLYWFKKKKINQVFSAVINSTTTTHDKCKNGVSDSRWERYLVEASIFPEQRYILEGLTGSL</sequence>
<dbReference type="AlphaFoldDB" id="A0A2Z6M922"/>
<evidence type="ECO:0000313" key="2">
    <source>
        <dbReference type="Proteomes" id="UP000242715"/>
    </source>
</evidence>
<name>A0A2Z6M922_TRISU</name>
<accession>A0A2Z6M922</accession>
<gene>
    <name evidence="1" type="ORF">TSUD_266770</name>
</gene>
<dbReference type="Proteomes" id="UP000242715">
    <property type="component" value="Unassembled WGS sequence"/>
</dbReference>
<evidence type="ECO:0000313" key="1">
    <source>
        <dbReference type="EMBL" id="GAU26563.1"/>
    </source>
</evidence>
<dbReference type="OrthoDB" id="10328737at2759"/>
<organism evidence="1 2">
    <name type="scientific">Trifolium subterraneum</name>
    <name type="common">Subterranean clover</name>
    <dbReference type="NCBI Taxonomy" id="3900"/>
    <lineage>
        <taxon>Eukaryota</taxon>
        <taxon>Viridiplantae</taxon>
        <taxon>Streptophyta</taxon>
        <taxon>Embryophyta</taxon>
        <taxon>Tracheophyta</taxon>
        <taxon>Spermatophyta</taxon>
        <taxon>Magnoliopsida</taxon>
        <taxon>eudicotyledons</taxon>
        <taxon>Gunneridae</taxon>
        <taxon>Pentapetalae</taxon>
        <taxon>rosids</taxon>
        <taxon>fabids</taxon>
        <taxon>Fabales</taxon>
        <taxon>Fabaceae</taxon>
        <taxon>Papilionoideae</taxon>
        <taxon>50 kb inversion clade</taxon>
        <taxon>NPAAA clade</taxon>
        <taxon>Hologalegina</taxon>
        <taxon>IRL clade</taxon>
        <taxon>Trifolieae</taxon>
        <taxon>Trifolium</taxon>
    </lineage>
</organism>
<keyword evidence="2" id="KW-1185">Reference proteome</keyword>
<protein>
    <submittedName>
        <fullName evidence="1">Uncharacterized protein</fullName>
    </submittedName>
</protein>
<reference evidence="2" key="1">
    <citation type="journal article" date="2017" name="Front. Plant Sci.">
        <title>Climate Clever Clovers: New Paradigm to Reduce the Environmental Footprint of Ruminants by Breeding Low Methanogenic Forages Utilizing Haplotype Variation.</title>
        <authorList>
            <person name="Kaur P."/>
            <person name="Appels R."/>
            <person name="Bayer P.E."/>
            <person name="Keeble-Gagnere G."/>
            <person name="Wang J."/>
            <person name="Hirakawa H."/>
            <person name="Shirasawa K."/>
            <person name="Vercoe P."/>
            <person name="Stefanova K."/>
            <person name="Durmic Z."/>
            <person name="Nichols P."/>
            <person name="Revell C."/>
            <person name="Isobe S.N."/>
            <person name="Edwards D."/>
            <person name="Erskine W."/>
        </authorList>
    </citation>
    <scope>NUCLEOTIDE SEQUENCE [LARGE SCALE GENOMIC DNA]</scope>
    <source>
        <strain evidence="2">cv. Daliak</strain>
    </source>
</reference>